<evidence type="ECO:0000313" key="2">
    <source>
        <dbReference type="Proteomes" id="UP000765509"/>
    </source>
</evidence>
<accession>A0A9Q3IW13</accession>
<dbReference type="EMBL" id="AVOT02056524">
    <property type="protein sequence ID" value="MBW0550840.1"/>
    <property type="molecule type" value="Genomic_DNA"/>
</dbReference>
<reference evidence="1" key="1">
    <citation type="submission" date="2021-03" db="EMBL/GenBank/DDBJ databases">
        <title>Draft genome sequence of rust myrtle Austropuccinia psidii MF-1, a brazilian biotype.</title>
        <authorList>
            <person name="Quecine M.C."/>
            <person name="Pachon D.M.R."/>
            <person name="Bonatelli M.L."/>
            <person name="Correr F.H."/>
            <person name="Franceschini L.M."/>
            <person name="Leite T.F."/>
            <person name="Margarido G.R.A."/>
            <person name="Almeida C.A."/>
            <person name="Ferrarezi J.A."/>
            <person name="Labate C.A."/>
        </authorList>
    </citation>
    <scope>NUCLEOTIDE SEQUENCE</scope>
    <source>
        <strain evidence="1">MF-1</strain>
    </source>
</reference>
<proteinExistence type="predicted"/>
<comment type="caution">
    <text evidence="1">The sequence shown here is derived from an EMBL/GenBank/DDBJ whole genome shotgun (WGS) entry which is preliminary data.</text>
</comment>
<dbReference type="Proteomes" id="UP000765509">
    <property type="component" value="Unassembled WGS sequence"/>
</dbReference>
<dbReference type="AlphaFoldDB" id="A0A9Q3IW13"/>
<organism evidence="1 2">
    <name type="scientific">Austropuccinia psidii MF-1</name>
    <dbReference type="NCBI Taxonomy" id="1389203"/>
    <lineage>
        <taxon>Eukaryota</taxon>
        <taxon>Fungi</taxon>
        <taxon>Dikarya</taxon>
        <taxon>Basidiomycota</taxon>
        <taxon>Pucciniomycotina</taxon>
        <taxon>Pucciniomycetes</taxon>
        <taxon>Pucciniales</taxon>
        <taxon>Sphaerophragmiaceae</taxon>
        <taxon>Austropuccinia</taxon>
    </lineage>
</organism>
<evidence type="ECO:0000313" key="1">
    <source>
        <dbReference type="EMBL" id="MBW0550840.1"/>
    </source>
</evidence>
<name>A0A9Q3IW13_9BASI</name>
<protein>
    <submittedName>
        <fullName evidence="1">Uncharacterized protein</fullName>
    </submittedName>
</protein>
<gene>
    <name evidence="1" type="ORF">O181_090555</name>
</gene>
<sequence>MPVQAPDNSNNCLRQGSLATAPILAYGGAGTQRFTPKSLCLCRFPTAQKIAYAREGLQQFTHKSLRQQFTGKLLMLVQVPDNSDHSLCLGSL</sequence>
<keyword evidence="2" id="KW-1185">Reference proteome</keyword>